<dbReference type="AlphaFoldDB" id="A0A1L6J6W7"/>
<reference evidence="1" key="1">
    <citation type="submission" date="2016-12" db="EMBL/GenBank/DDBJ databases">
        <title>Whole genome sequencing of Sphingomonas koreensis.</title>
        <authorList>
            <person name="Conlan S."/>
            <person name="Thomas P.J."/>
            <person name="Mullikin J."/>
            <person name="Palmore T.N."/>
            <person name="Frank K.M."/>
            <person name="Segre J.A."/>
        </authorList>
    </citation>
    <scope>NUCLEOTIDE SEQUENCE</scope>
    <source>
        <strain evidence="1">ABOJV</strain>
    </source>
</reference>
<dbReference type="GeneID" id="44131729"/>
<gene>
    <name evidence="1" type="ORF">BRX40_04060</name>
    <name evidence="2" type="ORF">CA257_01950</name>
</gene>
<accession>A0A1L6J6W7</accession>
<name>A0A1L6J6W7_9SPHN</name>
<reference evidence="2 4" key="3">
    <citation type="submission" date="2018-07" db="EMBL/GenBank/DDBJ databases">
        <title>Genomic and Epidemiologic Investigation of an Indolent Hospital Outbreak.</title>
        <authorList>
            <person name="Johnson R.C."/>
            <person name="Deming C."/>
            <person name="Conlan S."/>
            <person name="Zellmer C.J."/>
            <person name="Michelin A.V."/>
            <person name="Lee-Lin S."/>
            <person name="Thomas P.J."/>
            <person name="Park M."/>
            <person name="Weingarten R.A."/>
            <person name="Less J."/>
            <person name="Dekker J.P."/>
            <person name="Frank K.M."/>
            <person name="Musser K.A."/>
            <person name="Mcquiston J.R."/>
            <person name="Henderson D.K."/>
            <person name="Lau A.F."/>
            <person name="Palmore T.N."/>
            <person name="Segre J.A."/>
        </authorList>
    </citation>
    <scope>NUCLEOTIDE SEQUENCE [LARGE SCALE GENOMIC DNA]</scope>
    <source>
        <strain evidence="2 4">SK-NIH.Env10_0317</strain>
    </source>
</reference>
<dbReference type="PROSITE" id="PS51257">
    <property type="entry name" value="PROKAR_LIPOPROTEIN"/>
    <property type="match status" value="1"/>
</dbReference>
<dbReference type="STRING" id="93064.BRX40_04060"/>
<organism evidence="1 3">
    <name type="scientific">Sphingomonas koreensis</name>
    <dbReference type="NCBI Taxonomy" id="93064"/>
    <lineage>
        <taxon>Bacteria</taxon>
        <taxon>Pseudomonadati</taxon>
        <taxon>Pseudomonadota</taxon>
        <taxon>Alphaproteobacteria</taxon>
        <taxon>Sphingomonadales</taxon>
        <taxon>Sphingomonadaceae</taxon>
        <taxon>Sphingomonas</taxon>
    </lineage>
</organism>
<dbReference type="Proteomes" id="UP000286681">
    <property type="component" value="Unassembled WGS sequence"/>
</dbReference>
<evidence type="ECO:0008006" key="5">
    <source>
        <dbReference type="Google" id="ProtNLM"/>
    </source>
</evidence>
<sequence length="101" mass="10765">MRSAPLLLIVLSLSGCAVPEARLRTGLVNAGLSRPLSACMAERMVDRLSLTQLMRIADLPKAREAESADRFLHRIRSLGDPEIVAVATSSAALCATGYGRS</sequence>
<dbReference type="KEGG" id="skr:BRX40_04060"/>
<dbReference type="OrthoDB" id="7409816at2"/>
<evidence type="ECO:0000313" key="1">
    <source>
        <dbReference type="EMBL" id="APR51721.1"/>
    </source>
</evidence>
<proteinExistence type="predicted"/>
<evidence type="ECO:0000313" key="3">
    <source>
        <dbReference type="Proteomes" id="UP000185161"/>
    </source>
</evidence>
<protein>
    <recommendedName>
        <fullName evidence="5">Lipoprotein</fullName>
    </recommendedName>
</protein>
<dbReference type="RefSeq" id="WP_075150747.1">
    <property type="nucleotide sequence ID" value="NZ_CP018820.1"/>
</dbReference>
<evidence type="ECO:0000313" key="4">
    <source>
        <dbReference type="Proteomes" id="UP000286681"/>
    </source>
</evidence>
<keyword evidence="3" id="KW-1185">Reference proteome</keyword>
<dbReference type="EMBL" id="CP018820">
    <property type="protein sequence ID" value="APR51721.1"/>
    <property type="molecule type" value="Genomic_DNA"/>
</dbReference>
<dbReference type="EMBL" id="QQWO01000001">
    <property type="protein sequence ID" value="RSV08247.1"/>
    <property type="molecule type" value="Genomic_DNA"/>
</dbReference>
<dbReference type="Proteomes" id="UP000185161">
    <property type="component" value="Chromosome"/>
</dbReference>
<reference evidence="3" key="2">
    <citation type="submission" date="2016-12" db="EMBL/GenBank/DDBJ databases">
        <title>Whole genome sequencing of Sphingomonas sp. ABOJV.</title>
        <authorList>
            <person name="Conlan S."/>
            <person name="Thomas P.J."/>
            <person name="Mullikin J."/>
            <person name="Palmore T.N."/>
            <person name="Frank K.M."/>
            <person name="Segre J.A."/>
        </authorList>
    </citation>
    <scope>NUCLEOTIDE SEQUENCE [LARGE SCALE GENOMIC DNA]</scope>
    <source>
        <strain evidence="3">ABOJV</strain>
    </source>
</reference>
<evidence type="ECO:0000313" key="2">
    <source>
        <dbReference type="EMBL" id="RSV08247.1"/>
    </source>
</evidence>